<accession>A0A550C0L2</accession>
<organism evidence="1 2">
    <name type="scientific">Schizophyllum amplum</name>
    <dbReference type="NCBI Taxonomy" id="97359"/>
    <lineage>
        <taxon>Eukaryota</taxon>
        <taxon>Fungi</taxon>
        <taxon>Dikarya</taxon>
        <taxon>Basidiomycota</taxon>
        <taxon>Agaricomycotina</taxon>
        <taxon>Agaricomycetes</taxon>
        <taxon>Agaricomycetidae</taxon>
        <taxon>Agaricales</taxon>
        <taxon>Schizophyllaceae</taxon>
        <taxon>Schizophyllum</taxon>
    </lineage>
</organism>
<protein>
    <recommendedName>
        <fullName evidence="3">F-box domain-containing protein</fullName>
    </recommendedName>
</protein>
<evidence type="ECO:0000313" key="1">
    <source>
        <dbReference type="EMBL" id="TRM58323.1"/>
    </source>
</evidence>
<sequence length="560" mass="62957">MHPALSIPEIVWSVCNELVTQKDDANGDGPGYDVHTRALAACARTCRAFYMPAVTALWKHDNLTIEIILLHCMPQDFWERKPNTQSACAELLYPKRSVLPADVQRVMFHAPLVNQLSFGRAADGRSFTAYSRNGMEETGLSEEGYEAISSVLPHPVFVNLRHLFWYTSGASLSHIRPYLPPSLSSLMLKISRSARPHISELSDLAVRCPYVTSFTLDTKNYNGDVEDVKALHSRLVQAWDLHSLESTILEHSTLVHVAQLSSLRQLINFRTDILRWKPISLAANAFASVRQLNLQRIDMRLCIDLLQSCVFKALEALELSPCNPATGDWTKLYRALRAAHTQPQLLRYLEIMQWNLDQTNAQHHDPVTDSDIFPLLGFTGLCSVELECQGGFDLEPKTLERMAGAWSDLSHLSLRGIERPQWQRRLTLHALVPFAIKCTELQGLALEFDGTGVSFDQNPPRPETPSSLVSLTVEWSPINSSRAVAAFLSIYFPRLLIVDTAEGLPGKRWGRVGGLVKVFARIREHERMEAAGTAPPKFTWHIKVDDRELESDSSSDEEDE</sequence>
<comment type="caution">
    <text evidence="1">The sequence shown here is derived from an EMBL/GenBank/DDBJ whole genome shotgun (WGS) entry which is preliminary data.</text>
</comment>
<dbReference type="Proteomes" id="UP000320762">
    <property type="component" value="Unassembled WGS sequence"/>
</dbReference>
<gene>
    <name evidence="1" type="ORF">BD626DRAFT_410707</name>
</gene>
<dbReference type="Gene3D" id="3.80.10.10">
    <property type="entry name" value="Ribonuclease Inhibitor"/>
    <property type="match status" value="1"/>
</dbReference>
<keyword evidence="2" id="KW-1185">Reference proteome</keyword>
<reference evidence="1 2" key="1">
    <citation type="journal article" date="2019" name="New Phytol.">
        <title>Comparative genomics reveals unique wood-decay strategies and fruiting body development in the Schizophyllaceae.</title>
        <authorList>
            <person name="Almasi E."/>
            <person name="Sahu N."/>
            <person name="Krizsan K."/>
            <person name="Balint B."/>
            <person name="Kovacs G.M."/>
            <person name="Kiss B."/>
            <person name="Cseklye J."/>
            <person name="Drula E."/>
            <person name="Henrissat B."/>
            <person name="Nagy I."/>
            <person name="Chovatia M."/>
            <person name="Adam C."/>
            <person name="LaButti K."/>
            <person name="Lipzen A."/>
            <person name="Riley R."/>
            <person name="Grigoriev I.V."/>
            <person name="Nagy L.G."/>
        </authorList>
    </citation>
    <scope>NUCLEOTIDE SEQUENCE [LARGE SCALE GENOMIC DNA]</scope>
    <source>
        <strain evidence="1 2">NL-1724</strain>
    </source>
</reference>
<name>A0A550C0L2_9AGAR</name>
<dbReference type="OrthoDB" id="2841072at2759"/>
<evidence type="ECO:0000313" key="2">
    <source>
        <dbReference type="Proteomes" id="UP000320762"/>
    </source>
</evidence>
<dbReference type="AlphaFoldDB" id="A0A550C0L2"/>
<evidence type="ECO:0008006" key="3">
    <source>
        <dbReference type="Google" id="ProtNLM"/>
    </source>
</evidence>
<dbReference type="InterPro" id="IPR032675">
    <property type="entry name" value="LRR_dom_sf"/>
</dbReference>
<proteinExistence type="predicted"/>
<dbReference type="STRING" id="97359.A0A550C0L2"/>
<dbReference type="EMBL" id="VDMD01000037">
    <property type="protein sequence ID" value="TRM58323.1"/>
    <property type="molecule type" value="Genomic_DNA"/>
</dbReference>